<dbReference type="AlphaFoldDB" id="A0AAN6YD37"/>
<protein>
    <submittedName>
        <fullName evidence="1">Uncharacterized protein</fullName>
    </submittedName>
</protein>
<accession>A0AAN6YD37</accession>
<reference evidence="1" key="2">
    <citation type="submission" date="2023-05" db="EMBL/GenBank/DDBJ databases">
        <authorList>
            <consortium name="Lawrence Berkeley National Laboratory"/>
            <person name="Steindorff A."/>
            <person name="Hensen N."/>
            <person name="Bonometti L."/>
            <person name="Westerberg I."/>
            <person name="Brannstrom I.O."/>
            <person name="Guillou S."/>
            <person name="Cros-Aarteil S."/>
            <person name="Calhoun S."/>
            <person name="Haridas S."/>
            <person name="Kuo A."/>
            <person name="Mondo S."/>
            <person name="Pangilinan J."/>
            <person name="Riley R."/>
            <person name="Labutti K."/>
            <person name="Andreopoulos B."/>
            <person name="Lipzen A."/>
            <person name="Chen C."/>
            <person name="Yanf M."/>
            <person name="Daum C."/>
            <person name="Ng V."/>
            <person name="Clum A."/>
            <person name="Ohm R."/>
            <person name="Martin F."/>
            <person name="Silar P."/>
            <person name="Natvig D."/>
            <person name="Lalanne C."/>
            <person name="Gautier V."/>
            <person name="Ament-Velasquez S.L."/>
            <person name="Kruys A."/>
            <person name="Hutchinson M.I."/>
            <person name="Powell A.J."/>
            <person name="Barry K."/>
            <person name="Miller A.N."/>
            <person name="Grigoriev I.V."/>
            <person name="Debuchy R."/>
            <person name="Gladieux P."/>
            <person name="Thoren M.H."/>
            <person name="Johannesson H."/>
        </authorList>
    </citation>
    <scope>NUCLEOTIDE SEQUENCE</scope>
    <source>
        <strain evidence="1">PSN293</strain>
    </source>
</reference>
<proteinExistence type="predicted"/>
<gene>
    <name evidence="1" type="ORF">QBC37DRAFT_371579</name>
</gene>
<evidence type="ECO:0000313" key="2">
    <source>
        <dbReference type="Proteomes" id="UP001301769"/>
    </source>
</evidence>
<dbReference type="EMBL" id="MU858075">
    <property type="protein sequence ID" value="KAK4215851.1"/>
    <property type="molecule type" value="Genomic_DNA"/>
</dbReference>
<name>A0AAN6YD37_9PEZI</name>
<evidence type="ECO:0000313" key="1">
    <source>
        <dbReference type="EMBL" id="KAK4215851.1"/>
    </source>
</evidence>
<comment type="caution">
    <text evidence="1">The sequence shown here is derived from an EMBL/GenBank/DDBJ whole genome shotgun (WGS) entry which is preliminary data.</text>
</comment>
<reference evidence="1" key="1">
    <citation type="journal article" date="2023" name="Mol. Phylogenet. Evol.">
        <title>Genome-scale phylogeny and comparative genomics of the fungal order Sordariales.</title>
        <authorList>
            <person name="Hensen N."/>
            <person name="Bonometti L."/>
            <person name="Westerberg I."/>
            <person name="Brannstrom I.O."/>
            <person name="Guillou S."/>
            <person name="Cros-Aarteil S."/>
            <person name="Calhoun S."/>
            <person name="Haridas S."/>
            <person name="Kuo A."/>
            <person name="Mondo S."/>
            <person name="Pangilinan J."/>
            <person name="Riley R."/>
            <person name="LaButti K."/>
            <person name="Andreopoulos B."/>
            <person name="Lipzen A."/>
            <person name="Chen C."/>
            <person name="Yan M."/>
            <person name="Daum C."/>
            <person name="Ng V."/>
            <person name="Clum A."/>
            <person name="Steindorff A."/>
            <person name="Ohm R.A."/>
            <person name="Martin F."/>
            <person name="Silar P."/>
            <person name="Natvig D.O."/>
            <person name="Lalanne C."/>
            <person name="Gautier V."/>
            <person name="Ament-Velasquez S.L."/>
            <person name="Kruys A."/>
            <person name="Hutchinson M.I."/>
            <person name="Powell A.J."/>
            <person name="Barry K."/>
            <person name="Miller A.N."/>
            <person name="Grigoriev I.V."/>
            <person name="Debuchy R."/>
            <person name="Gladieux P."/>
            <person name="Hiltunen Thoren M."/>
            <person name="Johannesson H."/>
        </authorList>
    </citation>
    <scope>NUCLEOTIDE SEQUENCE</scope>
    <source>
        <strain evidence="1">PSN293</strain>
    </source>
</reference>
<sequence>MCDFKQRDYACGHRRWLAFRHCAEYIRTRRRNCATNVLEFEERPNDICGECKSCQQLSRAPWMKSSFTSGLKLHH</sequence>
<keyword evidence="2" id="KW-1185">Reference proteome</keyword>
<organism evidence="1 2">
    <name type="scientific">Rhypophila decipiens</name>
    <dbReference type="NCBI Taxonomy" id="261697"/>
    <lineage>
        <taxon>Eukaryota</taxon>
        <taxon>Fungi</taxon>
        <taxon>Dikarya</taxon>
        <taxon>Ascomycota</taxon>
        <taxon>Pezizomycotina</taxon>
        <taxon>Sordariomycetes</taxon>
        <taxon>Sordariomycetidae</taxon>
        <taxon>Sordariales</taxon>
        <taxon>Naviculisporaceae</taxon>
        <taxon>Rhypophila</taxon>
    </lineage>
</organism>
<dbReference type="Proteomes" id="UP001301769">
    <property type="component" value="Unassembled WGS sequence"/>
</dbReference>